<evidence type="ECO:0000313" key="1">
    <source>
        <dbReference type="EMBL" id="KCB23529.1"/>
    </source>
</evidence>
<protein>
    <submittedName>
        <fullName evidence="1">N-acetyltransferase YedL</fullName>
    </submittedName>
</protein>
<keyword evidence="2" id="KW-1185">Reference proteome</keyword>
<organism evidence="1 2">
    <name type="scientific">Bordetella hinzii OH87 BAL007II</name>
    <dbReference type="NCBI Taxonomy" id="1331262"/>
    <lineage>
        <taxon>Bacteria</taxon>
        <taxon>Pseudomonadati</taxon>
        <taxon>Pseudomonadota</taxon>
        <taxon>Betaproteobacteria</taxon>
        <taxon>Burkholderiales</taxon>
        <taxon>Alcaligenaceae</taxon>
        <taxon>Bordetella</taxon>
    </lineage>
</organism>
<evidence type="ECO:0000313" key="2">
    <source>
        <dbReference type="Proteomes" id="UP000025748"/>
    </source>
</evidence>
<dbReference type="Proteomes" id="UP000025748">
    <property type="component" value="Unassembled WGS sequence"/>
</dbReference>
<sequence length="64" mass="7134">MESEHKAMTHQELDHVYTELAHTLTRAGEARAPLLLSMVCLALLSRQDDAPAALEIIRQAEHSL</sequence>
<name>A0ABR4R0B4_9BORD</name>
<proteinExistence type="predicted"/>
<accession>A0ABR4R0B4</accession>
<gene>
    <name evidence="1" type="ORF">L544_4388</name>
</gene>
<dbReference type="EMBL" id="JHEM01000019">
    <property type="protein sequence ID" value="KCB23529.1"/>
    <property type="molecule type" value="Genomic_DNA"/>
</dbReference>
<comment type="caution">
    <text evidence="1">The sequence shown here is derived from an EMBL/GenBank/DDBJ whole genome shotgun (WGS) entry which is preliminary data.</text>
</comment>
<reference evidence="1 2" key="1">
    <citation type="submission" date="2014-03" db="EMBL/GenBank/DDBJ databases">
        <title>Genome sequence of Bordetella hinzii.</title>
        <authorList>
            <person name="Register K."/>
            <person name="Harvill E."/>
            <person name="Goodfield L.L."/>
            <person name="Ivanov Y.V."/>
            <person name="Meyer J.A."/>
            <person name="Muse S.J."/>
            <person name="Jacobs N."/>
            <person name="Bendor L."/>
            <person name="Smallridge W.E."/>
            <person name="Brinkac L.M."/>
            <person name="Sanka R."/>
            <person name="Kim M."/>
            <person name="Losada L."/>
        </authorList>
    </citation>
    <scope>NUCLEOTIDE SEQUENCE [LARGE SCALE GENOMIC DNA]</scope>
    <source>
        <strain evidence="1 2">OH87 BAL007II</strain>
    </source>
</reference>